<dbReference type="InterPro" id="IPR013632">
    <property type="entry name" value="Rad51_C"/>
</dbReference>
<dbReference type="SUPFAM" id="SSF52540">
    <property type="entry name" value="P-loop containing nucleoside triphosphate hydrolases"/>
    <property type="match status" value="1"/>
</dbReference>
<keyword evidence="6" id="KW-0539">Nucleus</keyword>
<dbReference type="PROSITE" id="PS50162">
    <property type="entry name" value="RECA_2"/>
    <property type="match status" value="1"/>
</dbReference>
<evidence type="ECO:0000256" key="5">
    <source>
        <dbReference type="ARBA" id="ARBA00023204"/>
    </source>
</evidence>
<evidence type="ECO:0000256" key="7">
    <source>
        <dbReference type="ARBA" id="ARBA00040674"/>
    </source>
</evidence>
<dbReference type="Pfam" id="PF08423">
    <property type="entry name" value="Rad51"/>
    <property type="match status" value="1"/>
</dbReference>
<dbReference type="InterPro" id="IPR052093">
    <property type="entry name" value="HR_Repair_Mediator"/>
</dbReference>
<proteinExistence type="predicted"/>
<dbReference type="InterPro" id="IPR020588">
    <property type="entry name" value="RecA_ATP-bd"/>
</dbReference>
<evidence type="ECO:0000256" key="1">
    <source>
        <dbReference type="ARBA" id="ARBA00004123"/>
    </source>
</evidence>
<evidence type="ECO:0000313" key="11">
    <source>
        <dbReference type="Proteomes" id="UP001642483"/>
    </source>
</evidence>
<feature type="compositionally biased region" description="Low complexity" evidence="8">
    <location>
        <begin position="358"/>
        <end position="369"/>
    </location>
</feature>
<feature type="compositionally biased region" description="Basic and acidic residues" evidence="8">
    <location>
        <begin position="297"/>
        <end position="321"/>
    </location>
</feature>
<feature type="compositionally biased region" description="Basic and acidic residues" evidence="8">
    <location>
        <begin position="339"/>
        <end position="356"/>
    </location>
</feature>
<evidence type="ECO:0000313" key="10">
    <source>
        <dbReference type="EMBL" id="CAK8677422.1"/>
    </source>
</evidence>
<evidence type="ECO:0000256" key="4">
    <source>
        <dbReference type="ARBA" id="ARBA00022840"/>
    </source>
</evidence>
<feature type="region of interest" description="Disordered" evidence="8">
    <location>
        <begin position="293"/>
        <end position="377"/>
    </location>
</feature>
<reference evidence="10 11" key="1">
    <citation type="submission" date="2024-02" db="EMBL/GenBank/DDBJ databases">
        <authorList>
            <person name="Daric V."/>
            <person name="Darras S."/>
        </authorList>
    </citation>
    <scope>NUCLEOTIDE SEQUENCE [LARGE SCALE GENOMIC DNA]</scope>
</reference>
<keyword evidence="11" id="KW-1185">Reference proteome</keyword>
<name>A0ABP0FGI3_CLALP</name>
<comment type="subcellular location">
    <subcellularLocation>
        <location evidence="1">Nucleus</location>
    </subcellularLocation>
</comment>
<dbReference type="Gene3D" id="3.40.50.300">
    <property type="entry name" value="P-loop containing nucleotide triphosphate hydrolases"/>
    <property type="match status" value="1"/>
</dbReference>
<sequence>MNFMSANHLYGKHGDGLQHISTSCFAIDNLLDGGFPLGHVSQVAGESASGKTQLCFQLCINVQIPSSFGGMGANSIYVDTENTFISSRLLEMAESTVENLRKRATEVKGLPTPDTFLSTIYLFRCQEAVQLLSVAHQLFDFIKQHPTVKLIVVDSIAHCLRSEEDSKTRLRFLHNLAEIFRKLSRDFHLAVVIINQVSTKLSASFHGTSSVIPALGAIWSNVPSVKLMLTKQNGRRLAIVYKSLTHPRRVVDYDITKDGFRDAASGRSTSMIFSQATANDLLCNDFTQNSQTFKVRRSPEKSTEFEEKTKNKRTRSTESNHSDLSQSHPGDEGCCVEVDFFHEMPPSHHPESRDDGQSSPSSPILLSGSARKKRRFT</sequence>
<comment type="caution">
    <text evidence="10">The sequence shown here is derived from an EMBL/GenBank/DDBJ whole genome shotgun (WGS) entry which is preliminary data.</text>
</comment>
<dbReference type="InterPro" id="IPR027417">
    <property type="entry name" value="P-loop_NTPase"/>
</dbReference>
<dbReference type="Proteomes" id="UP001642483">
    <property type="component" value="Unassembled WGS sequence"/>
</dbReference>
<evidence type="ECO:0000259" key="9">
    <source>
        <dbReference type="PROSITE" id="PS50162"/>
    </source>
</evidence>
<dbReference type="PANTHER" id="PTHR46239:SF1">
    <property type="entry name" value="DNA REPAIR PROTEIN RAD51 HOMOLOG 3"/>
    <property type="match status" value="1"/>
</dbReference>
<organism evidence="10 11">
    <name type="scientific">Clavelina lepadiformis</name>
    <name type="common">Light-bulb sea squirt</name>
    <name type="synonym">Ascidia lepadiformis</name>
    <dbReference type="NCBI Taxonomy" id="159417"/>
    <lineage>
        <taxon>Eukaryota</taxon>
        <taxon>Metazoa</taxon>
        <taxon>Chordata</taxon>
        <taxon>Tunicata</taxon>
        <taxon>Ascidiacea</taxon>
        <taxon>Aplousobranchia</taxon>
        <taxon>Clavelinidae</taxon>
        <taxon>Clavelina</taxon>
    </lineage>
</organism>
<evidence type="ECO:0000256" key="6">
    <source>
        <dbReference type="ARBA" id="ARBA00023242"/>
    </source>
</evidence>
<evidence type="ECO:0000256" key="3">
    <source>
        <dbReference type="ARBA" id="ARBA00022763"/>
    </source>
</evidence>
<dbReference type="PANTHER" id="PTHR46239">
    <property type="entry name" value="DNA REPAIR PROTEIN RAD51 HOMOLOG 3 RAD51C"/>
    <property type="match status" value="1"/>
</dbReference>
<dbReference type="EMBL" id="CAWYQH010000046">
    <property type="protein sequence ID" value="CAK8677422.1"/>
    <property type="molecule type" value="Genomic_DNA"/>
</dbReference>
<gene>
    <name evidence="10" type="ORF">CVLEPA_LOCUS6804</name>
</gene>
<keyword evidence="3" id="KW-0227">DNA damage</keyword>
<evidence type="ECO:0000256" key="8">
    <source>
        <dbReference type="SAM" id="MobiDB-lite"/>
    </source>
</evidence>
<accession>A0ABP0FGI3</accession>
<keyword evidence="5" id="KW-0234">DNA repair</keyword>
<feature type="domain" description="RecA family profile 1" evidence="9">
    <location>
        <begin position="16"/>
        <end position="197"/>
    </location>
</feature>
<protein>
    <recommendedName>
        <fullName evidence="7">DNA repair protein RAD51 homolog 3</fullName>
    </recommendedName>
</protein>
<evidence type="ECO:0000256" key="2">
    <source>
        <dbReference type="ARBA" id="ARBA00022741"/>
    </source>
</evidence>
<keyword evidence="4" id="KW-0067">ATP-binding</keyword>
<keyword evidence="2" id="KW-0547">Nucleotide-binding</keyword>